<reference evidence="1" key="2">
    <citation type="submission" date="2020-11" db="EMBL/GenBank/DDBJ databases">
        <authorList>
            <person name="McCartney M.A."/>
            <person name="Auch B."/>
            <person name="Kono T."/>
            <person name="Mallez S."/>
            <person name="Becker A."/>
            <person name="Gohl D.M."/>
            <person name="Silverstein K.A.T."/>
            <person name="Koren S."/>
            <person name="Bechman K.B."/>
            <person name="Herman A."/>
            <person name="Abrahante J.E."/>
            <person name="Garbe J."/>
        </authorList>
    </citation>
    <scope>NUCLEOTIDE SEQUENCE</scope>
    <source>
        <strain evidence="1">Duluth1</strain>
        <tissue evidence="1">Whole animal</tissue>
    </source>
</reference>
<dbReference type="Proteomes" id="UP000828390">
    <property type="component" value="Unassembled WGS sequence"/>
</dbReference>
<comment type="caution">
    <text evidence="1">The sequence shown here is derived from an EMBL/GenBank/DDBJ whole genome shotgun (WGS) entry which is preliminary data.</text>
</comment>
<evidence type="ECO:0000313" key="2">
    <source>
        <dbReference type="Proteomes" id="UP000828390"/>
    </source>
</evidence>
<reference evidence="1" key="1">
    <citation type="journal article" date="2019" name="bioRxiv">
        <title>The Genome of the Zebra Mussel, Dreissena polymorpha: A Resource for Invasive Species Research.</title>
        <authorList>
            <person name="McCartney M.A."/>
            <person name="Auch B."/>
            <person name="Kono T."/>
            <person name="Mallez S."/>
            <person name="Zhang Y."/>
            <person name="Obille A."/>
            <person name="Becker A."/>
            <person name="Abrahante J.E."/>
            <person name="Garbe J."/>
            <person name="Badalamenti J.P."/>
            <person name="Herman A."/>
            <person name="Mangelson H."/>
            <person name="Liachko I."/>
            <person name="Sullivan S."/>
            <person name="Sone E.D."/>
            <person name="Koren S."/>
            <person name="Silverstein K.A.T."/>
            <person name="Beckman K.B."/>
            <person name="Gohl D.M."/>
        </authorList>
    </citation>
    <scope>NUCLEOTIDE SEQUENCE</scope>
    <source>
        <strain evidence="1">Duluth1</strain>
        <tissue evidence="1">Whole animal</tissue>
    </source>
</reference>
<dbReference type="EMBL" id="JAIWYP010000012">
    <property type="protein sequence ID" value="KAH3727706.1"/>
    <property type="molecule type" value="Genomic_DNA"/>
</dbReference>
<keyword evidence="2" id="KW-1185">Reference proteome</keyword>
<protein>
    <submittedName>
        <fullName evidence="1">Uncharacterized protein</fullName>
    </submittedName>
</protein>
<accession>A0A9D4HQV7</accession>
<sequence length="164" mass="18761">MPVFSETENKMMKSECIQIYTTSASIGEINASNTKQMDPVKHFCLEEQNMSCPVILIVEQEKKNIIEEWIETQNDNLHGVCVLLFSKGRELEQQYFSPEKGICLNNATLSDIMAAVDDILERSIFLVLKHLLEVYVEKYRATTDFSGKLLISHDSQLYKAITSF</sequence>
<dbReference type="AlphaFoldDB" id="A0A9D4HQV7"/>
<evidence type="ECO:0000313" key="1">
    <source>
        <dbReference type="EMBL" id="KAH3727706.1"/>
    </source>
</evidence>
<proteinExistence type="predicted"/>
<gene>
    <name evidence="1" type="ORF">DPMN_053649</name>
</gene>
<organism evidence="1 2">
    <name type="scientific">Dreissena polymorpha</name>
    <name type="common">Zebra mussel</name>
    <name type="synonym">Mytilus polymorpha</name>
    <dbReference type="NCBI Taxonomy" id="45954"/>
    <lineage>
        <taxon>Eukaryota</taxon>
        <taxon>Metazoa</taxon>
        <taxon>Spiralia</taxon>
        <taxon>Lophotrochozoa</taxon>
        <taxon>Mollusca</taxon>
        <taxon>Bivalvia</taxon>
        <taxon>Autobranchia</taxon>
        <taxon>Heteroconchia</taxon>
        <taxon>Euheterodonta</taxon>
        <taxon>Imparidentia</taxon>
        <taxon>Neoheterodontei</taxon>
        <taxon>Myida</taxon>
        <taxon>Dreissenoidea</taxon>
        <taxon>Dreissenidae</taxon>
        <taxon>Dreissena</taxon>
    </lineage>
</organism>
<name>A0A9D4HQV7_DREPO</name>